<evidence type="ECO:0000313" key="10">
    <source>
        <dbReference type="EMBL" id="VFS87242.1"/>
    </source>
</evidence>
<dbReference type="UniPathway" id="UPA00035">
    <property type="reaction ID" value="UER00043"/>
</dbReference>
<name>A0A485CR46_RAOPL</name>
<evidence type="ECO:0000256" key="6">
    <source>
        <dbReference type="ARBA" id="ARBA00022822"/>
    </source>
</evidence>
<gene>
    <name evidence="10" type="primary">trpC_1</name>
    <name evidence="10" type="ORF">NCTC12998_06344</name>
</gene>
<dbReference type="PANTHER" id="PTHR22854">
    <property type="entry name" value="TRYPTOPHAN BIOSYNTHESIS PROTEIN"/>
    <property type="match status" value="1"/>
</dbReference>
<evidence type="ECO:0000256" key="7">
    <source>
        <dbReference type="ARBA" id="ARBA00023141"/>
    </source>
</evidence>
<evidence type="ECO:0000256" key="3">
    <source>
        <dbReference type="ARBA" id="ARBA00012362"/>
    </source>
</evidence>
<evidence type="ECO:0000256" key="1">
    <source>
        <dbReference type="ARBA" id="ARBA00001633"/>
    </source>
</evidence>
<dbReference type="GO" id="GO:0004425">
    <property type="term" value="F:indole-3-glycerol-phosphate synthase activity"/>
    <property type="evidence" value="ECO:0007669"/>
    <property type="project" value="UniProtKB-EC"/>
</dbReference>
<keyword evidence="7" id="KW-0057">Aromatic amino acid biosynthesis</keyword>
<dbReference type="GO" id="GO:0000162">
    <property type="term" value="P:L-tryptophan biosynthetic process"/>
    <property type="evidence" value="ECO:0007669"/>
    <property type="project" value="UniProtKB-UniPathway"/>
</dbReference>
<comment type="pathway">
    <text evidence="2">Amino-acid biosynthesis; L-tryptophan biosynthesis; L-tryptophan from chorismate: step 4/5.</text>
</comment>
<evidence type="ECO:0000256" key="8">
    <source>
        <dbReference type="ARBA" id="ARBA00023239"/>
    </source>
</evidence>
<organism evidence="10 11">
    <name type="scientific">Raoultella planticola</name>
    <name type="common">Klebsiella planticola</name>
    <dbReference type="NCBI Taxonomy" id="575"/>
    <lineage>
        <taxon>Bacteria</taxon>
        <taxon>Pseudomonadati</taxon>
        <taxon>Pseudomonadota</taxon>
        <taxon>Gammaproteobacteria</taxon>
        <taxon>Enterobacterales</taxon>
        <taxon>Enterobacteriaceae</taxon>
        <taxon>Klebsiella/Raoultella group</taxon>
        <taxon>Raoultella</taxon>
    </lineage>
</organism>
<evidence type="ECO:0000256" key="2">
    <source>
        <dbReference type="ARBA" id="ARBA00004696"/>
    </source>
</evidence>
<dbReference type="InterPro" id="IPR013785">
    <property type="entry name" value="Aldolase_TIM"/>
</dbReference>
<proteinExistence type="predicted"/>
<keyword evidence="4" id="KW-0028">Amino-acid biosynthesis</keyword>
<reference evidence="10 11" key="1">
    <citation type="submission" date="2019-03" db="EMBL/GenBank/DDBJ databases">
        <authorList>
            <consortium name="Pathogen Informatics"/>
        </authorList>
    </citation>
    <scope>NUCLEOTIDE SEQUENCE [LARGE SCALE GENOMIC DNA]</scope>
    <source>
        <strain evidence="10 11">NCTC12998</strain>
    </source>
</reference>
<dbReference type="InterPro" id="IPR011060">
    <property type="entry name" value="RibuloseP-bd_barrel"/>
</dbReference>
<keyword evidence="8" id="KW-0456">Lyase</keyword>
<evidence type="ECO:0000313" key="11">
    <source>
        <dbReference type="Proteomes" id="UP000345637"/>
    </source>
</evidence>
<evidence type="ECO:0000259" key="9">
    <source>
        <dbReference type="Pfam" id="PF00218"/>
    </source>
</evidence>
<dbReference type="Proteomes" id="UP000345637">
    <property type="component" value="Unassembled WGS sequence"/>
</dbReference>
<protein>
    <recommendedName>
        <fullName evidence="3">indole-3-glycerol-phosphate synthase</fullName>
        <ecNumber evidence="3">4.1.1.48</ecNumber>
    </recommendedName>
</protein>
<dbReference type="EC" id="4.1.1.48" evidence="3"/>
<dbReference type="InterPro" id="IPR045186">
    <property type="entry name" value="Indole-3-glycerol_P_synth"/>
</dbReference>
<evidence type="ECO:0000256" key="5">
    <source>
        <dbReference type="ARBA" id="ARBA00022793"/>
    </source>
</evidence>
<dbReference type="Pfam" id="PF00218">
    <property type="entry name" value="IGPS"/>
    <property type="match status" value="1"/>
</dbReference>
<comment type="catalytic activity">
    <reaction evidence="1">
        <text>1-(2-carboxyphenylamino)-1-deoxy-D-ribulose 5-phosphate + H(+) = (1S,2R)-1-C-(indol-3-yl)glycerol 3-phosphate + CO2 + H2O</text>
        <dbReference type="Rhea" id="RHEA:23476"/>
        <dbReference type="ChEBI" id="CHEBI:15377"/>
        <dbReference type="ChEBI" id="CHEBI:15378"/>
        <dbReference type="ChEBI" id="CHEBI:16526"/>
        <dbReference type="ChEBI" id="CHEBI:58613"/>
        <dbReference type="ChEBI" id="CHEBI:58866"/>
        <dbReference type="EC" id="4.1.1.48"/>
    </reaction>
</comment>
<dbReference type="PANTHER" id="PTHR22854:SF2">
    <property type="entry name" value="INDOLE-3-GLYCEROL-PHOSPHATE SYNTHASE"/>
    <property type="match status" value="1"/>
</dbReference>
<dbReference type="AlphaFoldDB" id="A0A485CR46"/>
<dbReference type="EMBL" id="CAADJE010000032">
    <property type="protein sequence ID" value="VFS87242.1"/>
    <property type="molecule type" value="Genomic_DNA"/>
</dbReference>
<evidence type="ECO:0000256" key="4">
    <source>
        <dbReference type="ARBA" id="ARBA00022605"/>
    </source>
</evidence>
<accession>A0A485CR46</accession>
<keyword evidence="6" id="KW-0822">Tryptophan biosynthesis</keyword>
<dbReference type="Gene3D" id="3.20.20.70">
    <property type="entry name" value="Aldolase class I"/>
    <property type="match status" value="1"/>
</dbReference>
<sequence length="59" mass="6856">MRRGHSLNMGVLTEVSNEEELERAIALKAKVVGINNRDLRDMSIDLNRTASWRRAWIMM</sequence>
<dbReference type="GO" id="GO:0004640">
    <property type="term" value="F:phosphoribosylanthranilate isomerase activity"/>
    <property type="evidence" value="ECO:0007669"/>
    <property type="project" value="TreeGrafter"/>
</dbReference>
<keyword evidence="5" id="KW-0210">Decarboxylase</keyword>
<dbReference type="SUPFAM" id="SSF51366">
    <property type="entry name" value="Ribulose-phoshate binding barrel"/>
    <property type="match status" value="1"/>
</dbReference>
<feature type="domain" description="Indole-3-glycerol phosphate synthase" evidence="9">
    <location>
        <begin position="4"/>
        <end position="50"/>
    </location>
</feature>
<dbReference type="InterPro" id="IPR013798">
    <property type="entry name" value="Indole-3-glycerol_P_synth_dom"/>
</dbReference>